<evidence type="ECO:0000313" key="2">
    <source>
        <dbReference type="EMBL" id="CAB4549006.1"/>
    </source>
</evidence>
<feature type="transmembrane region" description="Helical" evidence="1">
    <location>
        <begin position="66"/>
        <end position="88"/>
    </location>
</feature>
<dbReference type="AlphaFoldDB" id="A0A6J6CCF3"/>
<sequence>MFQPKEAETVTTIPATPHSLRAAIFPKSTLLTNSALALGGVAFLAVMAQIALPIPGSPVPVTGQTLGALLIGASYGRALGATTFALYLGIGIAGAPVFSQQGHGLAKFVGPTGGYLVGMFLATVVLSFLASKKWDKKLPTALLAMLVGQVVIFAPGLFWLQQSTGKDWSWTINAGLTPFIFGEALKLAIAATALPTIWRVVDKRRS</sequence>
<feature type="transmembrane region" description="Helical" evidence="1">
    <location>
        <begin position="180"/>
        <end position="201"/>
    </location>
</feature>
<dbReference type="EMBL" id="CAEZSV010000036">
    <property type="protein sequence ID" value="CAB4549006.1"/>
    <property type="molecule type" value="Genomic_DNA"/>
</dbReference>
<dbReference type="PANTHER" id="PTHR34295">
    <property type="entry name" value="BIOTIN TRANSPORTER BIOY"/>
    <property type="match status" value="1"/>
</dbReference>
<dbReference type="PANTHER" id="PTHR34295:SF1">
    <property type="entry name" value="BIOTIN TRANSPORTER BIOY"/>
    <property type="match status" value="1"/>
</dbReference>
<organism evidence="2">
    <name type="scientific">freshwater metagenome</name>
    <dbReference type="NCBI Taxonomy" id="449393"/>
    <lineage>
        <taxon>unclassified sequences</taxon>
        <taxon>metagenomes</taxon>
        <taxon>ecological metagenomes</taxon>
    </lineage>
</organism>
<dbReference type="PIRSF" id="PIRSF016661">
    <property type="entry name" value="BioY"/>
    <property type="match status" value="1"/>
</dbReference>
<dbReference type="GO" id="GO:0015225">
    <property type="term" value="F:biotin transmembrane transporter activity"/>
    <property type="evidence" value="ECO:0007669"/>
    <property type="project" value="InterPro"/>
</dbReference>
<keyword evidence="1" id="KW-0812">Transmembrane</keyword>
<proteinExistence type="predicted"/>
<feature type="transmembrane region" description="Helical" evidence="1">
    <location>
        <begin position="108"/>
        <end position="129"/>
    </location>
</feature>
<feature type="transmembrane region" description="Helical" evidence="1">
    <location>
        <begin position="141"/>
        <end position="160"/>
    </location>
</feature>
<protein>
    <submittedName>
        <fullName evidence="2">Unannotated protein</fullName>
    </submittedName>
</protein>
<feature type="transmembrane region" description="Helical" evidence="1">
    <location>
        <begin position="35"/>
        <end position="54"/>
    </location>
</feature>
<reference evidence="2" key="1">
    <citation type="submission" date="2020-05" db="EMBL/GenBank/DDBJ databases">
        <authorList>
            <person name="Chiriac C."/>
            <person name="Salcher M."/>
            <person name="Ghai R."/>
            <person name="Kavagutti S V."/>
        </authorList>
    </citation>
    <scope>NUCLEOTIDE SEQUENCE</scope>
</reference>
<name>A0A6J6CCF3_9ZZZZ</name>
<accession>A0A6J6CCF3</accession>
<keyword evidence="1" id="KW-1133">Transmembrane helix</keyword>
<dbReference type="InterPro" id="IPR003784">
    <property type="entry name" value="BioY"/>
</dbReference>
<dbReference type="Pfam" id="PF02632">
    <property type="entry name" value="BioY"/>
    <property type="match status" value="1"/>
</dbReference>
<dbReference type="Gene3D" id="1.10.1760.20">
    <property type="match status" value="1"/>
</dbReference>
<dbReference type="GO" id="GO:0005886">
    <property type="term" value="C:plasma membrane"/>
    <property type="evidence" value="ECO:0007669"/>
    <property type="project" value="InterPro"/>
</dbReference>
<evidence type="ECO:0000256" key="1">
    <source>
        <dbReference type="SAM" id="Phobius"/>
    </source>
</evidence>
<gene>
    <name evidence="2" type="ORF">UFOPK1506_00317</name>
</gene>
<keyword evidence="1" id="KW-0472">Membrane</keyword>